<evidence type="ECO:0000256" key="1">
    <source>
        <dbReference type="SAM" id="Phobius"/>
    </source>
</evidence>
<dbReference type="RefSeq" id="WP_006626491.1">
    <property type="nucleotide sequence ID" value="NZ_ADFR01000002.1"/>
</dbReference>
<evidence type="ECO:0000313" key="3">
    <source>
        <dbReference type="Proteomes" id="UP000005017"/>
    </source>
</evidence>
<dbReference type="EMBL" id="ADFR01000002">
    <property type="protein sequence ID" value="EFC06146.1"/>
    <property type="molecule type" value="Genomic_DNA"/>
</dbReference>
<keyword evidence="1" id="KW-0812">Transmembrane</keyword>
<feature type="transmembrane region" description="Helical" evidence="1">
    <location>
        <begin position="7"/>
        <end position="28"/>
    </location>
</feature>
<organism evidence="2 3">
    <name type="scientific">Bulleidia extructa W1219</name>
    <dbReference type="NCBI Taxonomy" id="679192"/>
    <lineage>
        <taxon>Bacteria</taxon>
        <taxon>Bacillati</taxon>
        <taxon>Bacillota</taxon>
        <taxon>Erysipelotrichia</taxon>
        <taxon>Erysipelotrichales</taxon>
        <taxon>Erysipelotrichaceae</taxon>
        <taxon>Bulleidia</taxon>
    </lineage>
</organism>
<dbReference type="Proteomes" id="UP000005017">
    <property type="component" value="Unassembled WGS sequence"/>
</dbReference>
<keyword evidence="1" id="KW-1133">Transmembrane helix</keyword>
<protein>
    <submittedName>
        <fullName evidence="2">Uncharacterized protein</fullName>
    </submittedName>
</protein>
<dbReference type="AlphaFoldDB" id="D2MM70"/>
<reference evidence="3" key="1">
    <citation type="submission" date="2009-12" db="EMBL/GenBank/DDBJ databases">
        <title>Sequence of Clostridiales genomosp. BVAB3 str. UPII9-5.</title>
        <authorList>
            <person name="Madupu R."/>
            <person name="Durkin A.S."/>
            <person name="Torralba M."/>
            <person name="Methe B."/>
            <person name="Sutton G.G."/>
            <person name="Strausberg R.L."/>
            <person name="Nelson K.E."/>
        </authorList>
    </citation>
    <scope>NUCLEOTIDE SEQUENCE [LARGE SCALE GENOMIC DNA]</scope>
    <source>
        <strain evidence="3">W1219</strain>
    </source>
</reference>
<evidence type="ECO:0000313" key="2">
    <source>
        <dbReference type="EMBL" id="EFC06146.1"/>
    </source>
</evidence>
<dbReference type="OrthoDB" id="2885998at2"/>
<keyword evidence="1" id="KW-0472">Membrane</keyword>
<proteinExistence type="predicted"/>
<dbReference type="STRING" id="679192.HMPREF9013_0841"/>
<keyword evidence="3" id="KW-1185">Reference proteome</keyword>
<feature type="transmembrane region" description="Helical" evidence="1">
    <location>
        <begin position="48"/>
        <end position="75"/>
    </location>
</feature>
<dbReference type="eggNOG" id="ENOG5030KVR">
    <property type="taxonomic scope" value="Bacteria"/>
</dbReference>
<accession>D2MM70</accession>
<sequence>MKKRGILILYVVFMVLVILPVIVGLWTWNEDILRMIIKKEAFLFFQIFTYLLISFIVIWYGYFIYVTSASLWFYLTYKHTGAKCYYFSGDKLYIHSRFSPIPIEKIENITIKKYRQADSSYGFKVLVKLKGKRLRQQFRLGIAGFIRTDLQKLHDDLIKDFRKRKIEYKYR</sequence>
<comment type="caution">
    <text evidence="2">The sequence shown here is derived from an EMBL/GenBank/DDBJ whole genome shotgun (WGS) entry which is preliminary data.</text>
</comment>
<gene>
    <name evidence="2" type="ORF">HMPREF9013_0841</name>
</gene>
<name>D2MM70_9FIRM</name>